<proteinExistence type="predicted"/>
<dbReference type="EMBL" id="CP017641">
    <property type="protein sequence ID" value="APZ93739.1"/>
    <property type="molecule type" value="Genomic_DNA"/>
</dbReference>
<dbReference type="RefSeq" id="WP_229360677.1">
    <property type="nucleotide sequence ID" value="NZ_CP017641.1"/>
</dbReference>
<dbReference type="Proteomes" id="UP000187735">
    <property type="component" value="Chromosome"/>
</dbReference>
<accession>A0A1P8WI50</accession>
<dbReference type="STRING" id="1891926.Fuma_03357"/>
<gene>
    <name evidence="1" type="ORF">Fuma_03357</name>
</gene>
<dbReference type="KEGG" id="fmr:Fuma_03357"/>
<dbReference type="InterPro" id="IPR026350">
    <property type="entry name" value="GxxExxY"/>
</dbReference>
<keyword evidence="2" id="KW-1185">Reference proteome</keyword>
<evidence type="ECO:0000313" key="2">
    <source>
        <dbReference type="Proteomes" id="UP000187735"/>
    </source>
</evidence>
<evidence type="ECO:0000313" key="1">
    <source>
        <dbReference type="EMBL" id="APZ93739.1"/>
    </source>
</evidence>
<organism evidence="1 2">
    <name type="scientific">Fuerstiella marisgermanici</name>
    <dbReference type="NCBI Taxonomy" id="1891926"/>
    <lineage>
        <taxon>Bacteria</taxon>
        <taxon>Pseudomonadati</taxon>
        <taxon>Planctomycetota</taxon>
        <taxon>Planctomycetia</taxon>
        <taxon>Planctomycetales</taxon>
        <taxon>Planctomycetaceae</taxon>
        <taxon>Fuerstiella</taxon>
    </lineage>
</organism>
<name>A0A1P8WI50_9PLAN</name>
<sequence length="124" mass="13940">MIQHEELTFNIRAAATEVHIGLGPGLLESAYEECLCYELSQRNLAFERQLTLPESYKNLKLNCGYRLDLVVEKTCVVELKAVAGISKVFKAQLLTYMKLGQFPVGLLINFNVPLLKDGIVRLVL</sequence>
<dbReference type="Pfam" id="PF13366">
    <property type="entry name" value="PDDEXK_3"/>
    <property type="match status" value="1"/>
</dbReference>
<reference evidence="1 2" key="1">
    <citation type="journal article" date="2016" name="Front. Microbiol.">
        <title>Fuerstia marisgermanicae gen. nov., sp. nov., an Unusual Member of the Phylum Planctomycetes from the German Wadden Sea.</title>
        <authorList>
            <person name="Kohn T."/>
            <person name="Heuer A."/>
            <person name="Jogler M."/>
            <person name="Vollmers J."/>
            <person name="Boedeker C."/>
            <person name="Bunk B."/>
            <person name="Rast P."/>
            <person name="Borchert D."/>
            <person name="Glockner I."/>
            <person name="Freese H.M."/>
            <person name="Klenk H.P."/>
            <person name="Overmann J."/>
            <person name="Kaster A.K."/>
            <person name="Rohde M."/>
            <person name="Wiegand S."/>
            <person name="Jogler C."/>
        </authorList>
    </citation>
    <scope>NUCLEOTIDE SEQUENCE [LARGE SCALE GENOMIC DNA]</scope>
    <source>
        <strain evidence="1 2">NH11</strain>
    </source>
</reference>
<dbReference type="AlphaFoldDB" id="A0A1P8WI50"/>
<dbReference type="NCBIfam" id="TIGR04256">
    <property type="entry name" value="GxxExxY"/>
    <property type="match status" value="1"/>
</dbReference>
<protein>
    <submittedName>
        <fullName evidence="1">GxxExxY protein</fullName>
    </submittedName>
</protein>